<evidence type="ECO:0000256" key="15">
    <source>
        <dbReference type="ARBA" id="ARBA00022777"/>
    </source>
</evidence>
<evidence type="ECO:0000256" key="16">
    <source>
        <dbReference type="ARBA" id="ARBA00022840"/>
    </source>
</evidence>
<dbReference type="FunFam" id="1.10.510.10:FF:000358">
    <property type="entry name" value="Putative leucine-rich repeat receptor-like serine/threonine-protein kinase"/>
    <property type="match status" value="1"/>
</dbReference>
<dbReference type="PROSITE" id="PS00107">
    <property type="entry name" value="PROTEIN_KINASE_ATP"/>
    <property type="match status" value="1"/>
</dbReference>
<dbReference type="Pfam" id="PF00560">
    <property type="entry name" value="LRR_1"/>
    <property type="match status" value="4"/>
</dbReference>
<evidence type="ECO:0000256" key="18">
    <source>
        <dbReference type="ARBA" id="ARBA00023136"/>
    </source>
</evidence>
<keyword evidence="8" id="KW-0597">Phosphoprotein</keyword>
<organism evidence="25 26">
    <name type="scientific">Rubroshorea leprosula</name>
    <dbReference type="NCBI Taxonomy" id="152421"/>
    <lineage>
        <taxon>Eukaryota</taxon>
        <taxon>Viridiplantae</taxon>
        <taxon>Streptophyta</taxon>
        <taxon>Embryophyta</taxon>
        <taxon>Tracheophyta</taxon>
        <taxon>Spermatophyta</taxon>
        <taxon>Magnoliopsida</taxon>
        <taxon>eudicotyledons</taxon>
        <taxon>Gunneridae</taxon>
        <taxon>Pentapetalae</taxon>
        <taxon>rosids</taxon>
        <taxon>malvids</taxon>
        <taxon>Malvales</taxon>
        <taxon>Dipterocarpaceae</taxon>
        <taxon>Rubroshorea</taxon>
    </lineage>
</organism>
<dbReference type="FunFam" id="3.80.10.10:FF:000041">
    <property type="entry name" value="LRR receptor-like serine/threonine-protein kinase ERECTA"/>
    <property type="match status" value="1"/>
</dbReference>
<evidence type="ECO:0000256" key="4">
    <source>
        <dbReference type="ARBA" id="ARBA00009592"/>
    </source>
</evidence>
<keyword evidence="16 23" id="KW-0067">ATP-binding</keyword>
<dbReference type="InterPro" id="IPR013210">
    <property type="entry name" value="LRR_N_plant-typ"/>
</dbReference>
<dbReference type="SUPFAM" id="SSF56112">
    <property type="entry name" value="Protein kinase-like (PK-like)"/>
    <property type="match status" value="1"/>
</dbReference>
<dbReference type="FunFam" id="3.80.10.10:FF:000095">
    <property type="entry name" value="LRR receptor-like serine/threonine-protein kinase GSO1"/>
    <property type="match status" value="1"/>
</dbReference>
<evidence type="ECO:0000256" key="12">
    <source>
        <dbReference type="ARBA" id="ARBA00022729"/>
    </source>
</evidence>
<comment type="catalytic activity">
    <reaction evidence="21">
        <text>L-threonyl-[protein] + ATP = O-phospho-L-threonyl-[protein] + ADP + H(+)</text>
        <dbReference type="Rhea" id="RHEA:46608"/>
        <dbReference type="Rhea" id="RHEA-COMP:11060"/>
        <dbReference type="Rhea" id="RHEA-COMP:11605"/>
        <dbReference type="ChEBI" id="CHEBI:15378"/>
        <dbReference type="ChEBI" id="CHEBI:30013"/>
        <dbReference type="ChEBI" id="CHEBI:30616"/>
        <dbReference type="ChEBI" id="CHEBI:61977"/>
        <dbReference type="ChEBI" id="CHEBI:456216"/>
        <dbReference type="EC" id="2.7.11.1"/>
    </reaction>
</comment>
<evidence type="ECO:0000256" key="1">
    <source>
        <dbReference type="ARBA" id="ARBA00004162"/>
    </source>
</evidence>
<evidence type="ECO:0000256" key="7">
    <source>
        <dbReference type="ARBA" id="ARBA00022527"/>
    </source>
</evidence>
<dbReference type="GO" id="GO:0005886">
    <property type="term" value="C:plasma membrane"/>
    <property type="evidence" value="ECO:0007669"/>
    <property type="project" value="UniProtKB-SubCell"/>
</dbReference>
<sequence length="1068" mass="117640">MFLIPIVDVVAGVLQKKEQEEMEMRTGSLIGAQIFPASMEKVIMWFIFLPLLLTQCPMTALAMSLTNFTTDQSALLEFKAHITSDPGNIISSNWSSASLICSWVGVSCGTRHCRVTALDLPNMNLSGSLPPHLGNLSFLISFNLSGNGFQGHLPPELGNLCRLKLIDLSYNFFQGSIPEEIGVLSNLEIFIVGHNQISNSIPLAIYNISSLQVLDLMSNYKLTGSISRNIRNLTKLREIYLVDTEISGEIPWEMGDLHNLEILAAGNANLSGPIPPNTFNISSLRWIYLERNSLSGSFTDDFCYHMPNVEVLYLYMNHLSGSIPSSIGKCRKLQKLNLSTNRFTGYIPRSIGNLTELTEIYLSNNELEGEIPVELGNLLNLEILRIEGAGLTGIVPPKIYNISSLKYIYLRNNSLSGSFPEDLCHGLPILEELNFYNNKLTGTIPKDIGNCTLLNYIAIDTNFLTGEIPEEIGKLPLSSLYMGHNSLIGSIPPNIFNISTLDIIALQFNNLSGHLPSTLGLGLPKLISLVLNRNKLSGILPSSISNASSLANLELGHNSFSGPLPNSLGDLRYLKWLDLQENNMSSEFSTPEKGFLSSLTNCGLLRHLDISSNSLNGILPHSIGNLSTSLQYLYLGNSKVKGNIPIGIGNLSNLILLSLSRNNLTGLIPATIGQLQQLQGLFLYSNRLEGTIPYDLCHLESLNELRLDYNQLNGSMPESVLPPTAAIILILTLVIIFTRPRKSKAKSTDKEAFSGPAEWRRISYLELQQATDRFSERNLLGTGGFGSVYNGILPDGMNIAVKVFNLQVEGAFESFDTECEVLRNIRHRNLIKIVSSCCNEDFRALVLEFMPNGTLEKWLYSDGCSLDILQRLDIMIDVASALEYLHHGHPVPVVHCDLKPNNVLLDEDMVAHVGDFGLAKLLGAGESVTETMRIATIGYMAPEYGSLGIVSTKGDVYSYGILLMEVFTGRKPTDELFSGEMSLKQWVKESLSCSVVDIVDANLLNAEEKHSVAKIKCVTSIMEMALDCSAESPKERPHMMDIAAMLKKIKGNYLKDVGGRRNPLSRPK</sequence>
<dbReference type="Pfam" id="PF23598">
    <property type="entry name" value="LRR_14"/>
    <property type="match status" value="1"/>
</dbReference>
<keyword evidence="14 23" id="KW-0547">Nucleotide-binding</keyword>
<dbReference type="FunFam" id="3.30.200.20:FF:000661">
    <property type="entry name" value="Serine-threonine protein kinase plant-type"/>
    <property type="match status" value="1"/>
</dbReference>
<evidence type="ECO:0000256" key="19">
    <source>
        <dbReference type="ARBA" id="ARBA00023170"/>
    </source>
</evidence>
<evidence type="ECO:0000256" key="22">
    <source>
        <dbReference type="ARBA" id="ARBA00048679"/>
    </source>
</evidence>
<evidence type="ECO:0000256" key="5">
    <source>
        <dbReference type="ARBA" id="ARBA00012513"/>
    </source>
</evidence>
<comment type="similarity">
    <text evidence="4">Belongs to the RLP family.</text>
</comment>
<dbReference type="PANTHER" id="PTHR48053">
    <property type="entry name" value="LEUCINE RICH REPEAT FAMILY PROTEIN, EXPRESSED"/>
    <property type="match status" value="1"/>
</dbReference>
<comment type="subcellular location">
    <subcellularLocation>
        <location evidence="1">Cell membrane</location>
        <topology evidence="1">Single-pass membrane protein</topology>
    </subcellularLocation>
    <subcellularLocation>
        <location evidence="2">Membrane</location>
        <topology evidence="2">Single-pass type I membrane protein</topology>
    </subcellularLocation>
</comment>
<keyword evidence="11" id="KW-0812">Transmembrane</keyword>
<dbReference type="InterPro" id="IPR032675">
    <property type="entry name" value="LRR_dom_sf"/>
</dbReference>
<dbReference type="PROSITE" id="PS00108">
    <property type="entry name" value="PROTEIN_KINASE_ST"/>
    <property type="match status" value="1"/>
</dbReference>
<evidence type="ECO:0000313" key="25">
    <source>
        <dbReference type="EMBL" id="GKU92471.1"/>
    </source>
</evidence>
<evidence type="ECO:0000256" key="3">
    <source>
        <dbReference type="ARBA" id="ARBA00008684"/>
    </source>
</evidence>
<comment type="caution">
    <text evidence="25">The sequence shown here is derived from an EMBL/GenBank/DDBJ whole genome shotgun (WGS) entry which is preliminary data.</text>
</comment>
<evidence type="ECO:0000256" key="8">
    <source>
        <dbReference type="ARBA" id="ARBA00022553"/>
    </source>
</evidence>
<keyword evidence="15" id="KW-0418">Kinase</keyword>
<protein>
    <recommendedName>
        <fullName evidence="5">non-specific serine/threonine protein kinase</fullName>
        <ecNumber evidence="5">2.7.11.1</ecNumber>
    </recommendedName>
</protein>
<dbReference type="Gene3D" id="3.30.200.20">
    <property type="entry name" value="Phosphorylase Kinase, domain 1"/>
    <property type="match status" value="1"/>
</dbReference>
<dbReference type="InterPro" id="IPR001611">
    <property type="entry name" value="Leu-rich_rpt"/>
</dbReference>
<dbReference type="GO" id="GO:0004674">
    <property type="term" value="F:protein serine/threonine kinase activity"/>
    <property type="evidence" value="ECO:0007669"/>
    <property type="project" value="UniProtKB-KW"/>
</dbReference>
<dbReference type="FunFam" id="3.80.10.10:FF:000275">
    <property type="entry name" value="Leucine-rich repeat receptor-like protein kinase"/>
    <property type="match status" value="1"/>
</dbReference>
<dbReference type="FunFam" id="3.80.10.10:FF:000383">
    <property type="entry name" value="Leucine-rich repeat receptor protein kinase EMS1"/>
    <property type="match status" value="1"/>
</dbReference>
<feature type="binding site" evidence="23">
    <location>
        <position position="802"/>
    </location>
    <ligand>
        <name>ATP</name>
        <dbReference type="ChEBI" id="CHEBI:30616"/>
    </ligand>
</feature>
<dbReference type="EMBL" id="BPVZ01000006">
    <property type="protein sequence ID" value="GKU92471.1"/>
    <property type="molecule type" value="Genomic_DNA"/>
</dbReference>
<dbReference type="PANTHER" id="PTHR48053:SF47">
    <property type="entry name" value="RECEPTOR KINASE-LIKE PROTEIN XA21"/>
    <property type="match status" value="1"/>
</dbReference>
<dbReference type="Pfam" id="PF08263">
    <property type="entry name" value="LRRNT_2"/>
    <property type="match status" value="1"/>
</dbReference>
<dbReference type="InterPro" id="IPR003591">
    <property type="entry name" value="Leu-rich_rpt_typical-subtyp"/>
</dbReference>
<comment type="catalytic activity">
    <reaction evidence="22">
        <text>L-seryl-[protein] + ATP = O-phospho-L-seryl-[protein] + ADP + H(+)</text>
        <dbReference type="Rhea" id="RHEA:17989"/>
        <dbReference type="Rhea" id="RHEA-COMP:9863"/>
        <dbReference type="Rhea" id="RHEA-COMP:11604"/>
        <dbReference type="ChEBI" id="CHEBI:15378"/>
        <dbReference type="ChEBI" id="CHEBI:29999"/>
        <dbReference type="ChEBI" id="CHEBI:30616"/>
        <dbReference type="ChEBI" id="CHEBI:83421"/>
        <dbReference type="ChEBI" id="CHEBI:456216"/>
        <dbReference type="EC" id="2.7.11.1"/>
    </reaction>
</comment>
<evidence type="ECO:0000256" key="10">
    <source>
        <dbReference type="ARBA" id="ARBA00022679"/>
    </source>
</evidence>
<comment type="similarity">
    <text evidence="3">Belongs to the protein kinase superfamily. Ser/Thr protein kinase family.</text>
</comment>
<dbReference type="Gene3D" id="3.80.10.10">
    <property type="entry name" value="Ribonuclease Inhibitor"/>
    <property type="match status" value="5"/>
</dbReference>
<dbReference type="SUPFAM" id="SSF52047">
    <property type="entry name" value="RNI-like"/>
    <property type="match status" value="2"/>
</dbReference>
<keyword evidence="10" id="KW-0808">Transferase</keyword>
<accession>A0AAV5HYV0</accession>
<keyword evidence="13" id="KW-0677">Repeat</keyword>
<evidence type="ECO:0000256" key="23">
    <source>
        <dbReference type="PROSITE-ProRule" id="PRU10141"/>
    </source>
</evidence>
<dbReference type="AlphaFoldDB" id="A0AAV5HYV0"/>
<keyword evidence="26" id="KW-1185">Reference proteome</keyword>
<dbReference type="Gene3D" id="1.10.510.10">
    <property type="entry name" value="Transferase(Phosphotransferase) domain 1"/>
    <property type="match status" value="1"/>
</dbReference>
<dbReference type="InterPro" id="IPR008271">
    <property type="entry name" value="Ser/Thr_kinase_AS"/>
</dbReference>
<evidence type="ECO:0000256" key="6">
    <source>
        <dbReference type="ARBA" id="ARBA00022475"/>
    </source>
</evidence>
<dbReference type="SMART" id="SM00369">
    <property type="entry name" value="LRR_TYP"/>
    <property type="match status" value="9"/>
</dbReference>
<dbReference type="Proteomes" id="UP001054252">
    <property type="component" value="Unassembled WGS sequence"/>
</dbReference>
<feature type="domain" description="Protein kinase" evidence="24">
    <location>
        <begin position="774"/>
        <end position="1054"/>
    </location>
</feature>
<keyword evidence="17" id="KW-1133">Transmembrane helix</keyword>
<dbReference type="PROSITE" id="PS50011">
    <property type="entry name" value="PROTEIN_KINASE_DOM"/>
    <property type="match status" value="1"/>
</dbReference>
<dbReference type="EC" id="2.7.11.1" evidence="5"/>
<dbReference type="Pfam" id="PF07714">
    <property type="entry name" value="PK_Tyr_Ser-Thr"/>
    <property type="match status" value="1"/>
</dbReference>
<evidence type="ECO:0000313" key="26">
    <source>
        <dbReference type="Proteomes" id="UP001054252"/>
    </source>
</evidence>
<dbReference type="Pfam" id="PF13855">
    <property type="entry name" value="LRR_8"/>
    <property type="match status" value="2"/>
</dbReference>
<evidence type="ECO:0000256" key="9">
    <source>
        <dbReference type="ARBA" id="ARBA00022614"/>
    </source>
</evidence>
<dbReference type="InterPro" id="IPR000719">
    <property type="entry name" value="Prot_kinase_dom"/>
</dbReference>
<keyword evidence="18" id="KW-0472">Membrane</keyword>
<evidence type="ECO:0000256" key="11">
    <source>
        <dbReference type="ARBA" id="ARBA00022692"/>
    </source>
</evidence>
<keyword evidence="19" id="KW-0675">Receptor</keyword>
<dbReference type="InterPro" id="IPR055414">
    <property type="entry name" value="LRR_R13L4/SHOC2-like"/>
</dbReference>
<gene>
    <name evidence="25" type="ORF">SLEP1_g6191</name>
</gene>
<keyword evidence="6" id="KW-1003">Cell membrane</keyword>
<evidence type="ECO:0000256" key="17">
    <source>
        <dbReference type="ARBA" id="ARBA00022989"/>
    </source>
</evidence>
<proteinExistence type="inferred from homology"/>
<evidence type="ECO:0000256" key="2">
    <source>
        <dbReference type="ARBA" id="ARBA00004479"/>
    </source>
</evidence>
<name>A0AAV5HYV0_9ROSI</name>
<dbReference type="GO" id="GO:0005524">
    <property type="term" value="F:ATP binding"/>
    <property type="evidence" value="ECO:0007669"/>
    <property type="project" value="UniProtKB-UniRule"/>
</dbReference>
<dbReference type="InterPro" id="IPR001245">
    <property type="entry name" value="Ser-Thr/Tyr_kinase_cat_dom"/>
</dbReference>
<keyword evidence="7" id="KW-0723">Serine/threonine-protein kinase</keyword>
<keyword evidence="12" id="KW-0732">Signal</keyword>
<evidence type="ECO:0000259" key="24">
    <source>
        <dbReference type="PROSITE" id="PS50011"/>
    </source>
</evidence>
<dbReference type="InterPro" id="IPR017441">
    <property type="entry name" value="Protein_kinase_ATP_BS"/>
</dbReference>
<dbReference type="CDD" id="cd14066">
    <property type="entry name" value="STKc_IRAK"/>
    <property type="match status" value="1"/>
</dbReference>
<evidence type="ECO:0000256" key="21">
    <source>
        <dbReference type="ARBA" id="ARBA00047899"/>
    </source>
</evidence>
<dbReference type="InterPro" id="IPR051716">
    <property type="entry name" value="Plant_RL_S/T_kinase"/>
</dbReference>
<evidence type="ECO:0000256" key="13">
    <source>
        <dbReference type="ARBA" id="ARBA00022737"/>
    </source>
</evidence>
<keyword evidence="9" id="KW-0433">Leucine-rich repeat</keyword>
<evidence type="ECO:0000256" key="20">
    <source>
        <dbReference type="ARBA" id="ARBA00023180"/>
    </source>
</evidence>
<evidence type="ECO:0000256" key="14">
    <source>
        <dbReference type="ARBA" id="ARBA00022741"/>
    </source>
</evidence>
<dbReference type="SMART" id="SM00220">
    <property type="entry name" value="S_TKc"/>
    <property type="match status" value="1"/>
</dbReference>
<keyword evidence="20" id="KW-0325">Glycoprotein</keyword>
<reference evidence="25 26" key="1">
    <citation type="journal article" date="2021" name="Commun. Biol.">
        <title>The genome of Shorea leprosula (Dipterocarpaceae) highlights the ecological relevance of drought in aseasonal tropical rainforests.</title>
        <authorList>
            <person name="Ng K.K.S."/>
            <person name="Kobayashi M.J."/>
            <person name="Fawcett J.A."/>
            <person name="Hatakeyama M."/>
            <person name="Paape T."/>
            <person name="Ng C.H."/>
            <person name="Ang C.C."/>
            <person name="Tnah L.H."/>
            <person name="Lee C.T."/>
            <person name="Nishiyama T."/>
            <person name="Sese J."/>
            <person name="O'Brien M.J."/>
            <person name="Copetti D."/>
            <person name="Mohd Noor M.I."/>
            <person name="Ong R.C."/>
            <person name="Putra M."/>
            <person name="Sireger I.Z."/>
            <person name="Indrioko S."/>
            <person name="Kosugi Y."/>
            <person name="Izuno A."/>
            <person name="Isagi Y."/>
            <person name="Lee S.L."/>
            <person name="Shimizu K.K."/>
        </authorList>
    </citation>
    <scope>NUCLEOTIDE SEQUENCE [LARGE SCALE GENOMIC DNA]</scope>
    <source>
        <strain evidence="25">214</strain>
    </source>
</reference>
<dbReference type="InterPro" id="IPR011009">
    <property type="entry name" value="Kinase-like_dom_sf"/>
</dbReference>